<reference evidence="4 5" key="1">
    <citation type="submission" date="2024-08" db="EMBL/GenBank/DDBJ databases">
        <authorList>
            <person name="Cucini C."/>
            <person name="Frati F."/>
        </authorList>
    </citation>
    <scope>NUCLEOTIDE SEQUENCE [LARGE SCALE GENOMIC DNA]</scope>
</reference>
<feature type="region of interest" description="Disordered" evidence="1">
    <location>
        <begin position="186"/>
        <end position="331"/>
    </location>
</feature>
<dbReference type="Proteomes" id="UP001642540">
    <property type="component" value="Unassembled WGS sequence"/>
</dbReference>
<dbReference type="PANTHER" id="PTHR13343">
    <property type="entry name" value="CREG1 PROTEIN"/>
    <property type="match status" value="1"/>
</dbReference>
<feature type="compositionally biased region" description="Polar residues" evidence="1">
    <location>
        <begin position="286"/>
        <end position="300"/>
    </location>
</feature>
<dbReference type="Pfam" id="PF13883">
    <property type="entry name" value="CREG_beta-barrel"/>
    <property type="match status" value="1"/>
</dbReference>
<dbReference type="SUPFAM" id="SSF50475">
    <property type="entry name" value="FMN-binding split barrel"/>
    <property type="match status" value="1"/>
</dbReference>
<feature type="transmembrane region" description="Helical" evidence="2">
    <location>
        <begin position="32"/>
        <end position="50"/>
    </location>
</feature>
<evidence type="ECO:0000259" key="3">
    <source>
        <dbReference type="Pfam" id="PF13883"/>
    </source>
</evidence>
<gene>
    <name evidence="4" type="ORF">ODALV1_LOCUS28948</name>
</gene>
<feature type="compositionally biased region" description="Basic and acidic residues" evidence="1">
    <location>
        <begin position="252"/>
        <end position="278"/>
    </location>
</feature>
<accession>A0ABP1S2L9</accession>
<comment type="caution">
    <text evidence="4">The sequence shown here is derived from an EMBL/GenBank/DDBJ whole genome shotgun (WGS) entry which is preliminary data.</text>
</comment>
<feature type="domain" description="CREG-like beta-barrel" evidence="3">
    <location>
        <begin position="329"/>
        <end position="496"/>
    </location>
</feature>
<evidence type="ECO:0000256" key="2">
    <source>
        <dbReference type="SAM" id="Phobius"/>
    </source>
</evidence>
<evidence type="ECO:0000313" key="5">
    <source>
        <dbReference type="Proteomes" id="UP001642540"/>
    </source>
</evidence>
<feature type="compositionally biased region" description="Basic and acidic residues" evidence="1">
    <location>
        <begin position="234"/>
        <end position="245"/>
    </location>
</feature>
<name>A0ABP1S2L9_9HEXA</name>
<dbReference type="PANTHER" id="PTHR13343:SF17">
    <property type="entry name" value="CELLULAR REPRESSOR OF E1A-STIMULATED GENES, ISOFORM A"/>
    <property type="match status" value="1"/>
</dbReference>
<feature type="compositionally biased region" description="Basic and acidic residues" evidence="1">
    <location>
        <begin position="315"/>
        <end position="326"/>
    </location>
</feature>
<dbReference type="InterPro" id="IPR012349">
    <property type="entry name" value="Split_barrel_FMN-bd"/>
</dbReference>
<sequence>MLAWLLLWYITARLWENPLLNRRKRRLFRRNTLLIFLITVDALHFVSLMWNCFASQGRIVWGNAVRTVVYRDGNTGDPLSSLEDIPPRQEWFRVRGQGSQKLQNKGVNANPRSFTQQRAHAIEDGERDVVVLPREPLAAATSRTRSNKADYEDMPNEQVQIAEPGTGRTGTMQVGVNHRGRVGFQSNRGIKESERGDIYAPDEEWDGMSRVPPLSRLPSLQKGQRQQNWHLHIRHENGHQRERENIGLSDNSEIHSRQGEEVDRRSQPRVNNERRDSDGDYDSTEHNSAQSVNRPDNSNRIVEARPVTHSNDIISSERQDASDHNDSPPPHELVAKMARYIVHNSNWTSLATISTMSPVRGYPFVNIFSLSDGPANNSSGIPYLYLTPLDISVTDLESDSRTSLTMSLAQSDYCRQQQYDPEDPRCAHVILSGSIQPITQKDEITFARNAMFSKHPDMTAWPKDHGWFFAKLDIKNIVVLDYFGGAKTVNLDDYFNQTLL</sequence>
<evidence type="ECO:0000256" key="1">
    <source>
        <dbReference type="SAM" id="MobiDB-lite"/>
    </source>
</evidence>
<keyword evidence="2" id="KW-1133">Transmembrane helix</keyword>
<proteinExistence type="predicted"/>
<keyword evidence="2" id="KW-0472">Membrane</keyword>
<keyword evidence="2" id="KW-0812">Transmembrane</keyword>
<dbReference type="EMBL" id="CAXLJM020000148">
    <property type="protein sequence ID" value="CAL8142104.1"/>
    <property type="molecule type" value="Genomic_DNA"/>
</dbReference>
<protein>
    <recommendedName>
        <fullName evidence="3">CREG-like beta-barrel domain-containing protein</fullName>
    </recommendedName>
</protein>
<dbReference type="Gene3D" id="2.30.110.10">
    <property type="entry name" value="Electron Transport, Fmn-binding Protein, Chain A"/>
    <property type="match status" value="1"/>
</dbReference>
<evidence type="ECO:0000313" key="4">
    <source>
        <dbReference type="EMBL" id="CAL8142104.1"/>
    </source>
</evidence>
<keyword evidence="5" id="KW-1185">Reference proteome</keyword>
<dbReference type="InterPro" id="IPR055343">
    <property type="entry name" value="CREG_beta-barrel"/>
</dbReference>
<organism evidence="4 5">
    <name type="scientific">Orchesella dallaii</name>
    <dbReference type="NCBI Taxonomy" id="48710"/>
    <lineage>
        <taxon>Eukaryota</taxon>
        <taxon>Metazoa</taxon>
        <taxon>Ecdysozoa</taxon>
        <taxon>Arthropoda</taxon>
        <taxon>Hexapoda</taxon>
        <taxon>Collembola</taxon>
        <taxon>Entomobryomorpha</taxon>
        <taxon>Entomobryoidea</taxon>
        <taxon>Orchesellidae</taxon>
        <taxon>Orchesellinae</taxon>
        <taxon>Orchesella</taxon>
    </lineage>
</organism>